<feature type="transmembrane region" description="Helical" evidence="16">
    <location>
        <begin position="623"/>
        <end position="640"/>
    </location>
</feature>
<evidence type="ECO:0000256" key="9">
    <source>
        <dbReference type="ARBA" id="ARBA00022771"/>
    </source>
</evidence>
<evidence type="ECO:0000256" key="4">
    <source>
        <dbReference type="ARBA" id="ARBA00012483"/>
    </source>
</evidence>
<evidence type="ECO:0000256" key="14">
    <source>
        <dbReference type="PROSITE-ProRule" id="PRU00175"/>
    </source>
</evidence>
<feature type="region of interest" description="Disordered" evidence="15">
    <location>
        <begin position="450"/>
        <end position="513"/>
    </location>
</feature>
<dbReference type="GO" id="GO:0008270">
    <property type="term" value="F:zinc ion binding"/>
    <property type="evidence" value="ECO:0007669"/>
    <property type="project" value="UniProtKB-KW"/>
</dbReference>
<keyword evidence="19" id="KW-1185">Reference proteome</keyword>
<keyword evidence="11" id="KW-0862">Zinc</keyword>
<evidence type="ECO:0000256" key="2">
    <source>
        <dbReference type="ARBA" id="ARBA00004127"/>
    </source>
</evidence>
<dbReference type="InterPro" id="IPR001841">
    <property type="entry name" value="Znf_RING"/>
</dbReference>
<feature type="compositionally biased region" description="Pro residues" evidence="15">
    <location>
        <begin position="454"/>
        <end position="464"/>
    </location>
</feature>
<dbReference type="GO" id="GO:0043161">
    <property type="term" value="P:proteasome-mediated ubiquitin-dependent protein catabolic process"/>
    <property type="evidence" value="ECO:0007669"/>
    <property type="project" value="TreeGrafter"/>
</dbReference>
<feature type="transmembrane region" description="Helical" evidence="16">
    <location>
        <begin position="356"/>
        <end position="375"/>
    </location>
</feature>
<evidence type="ECO:0000313" key="18">
    <source>
        <dbReference type="EMBL" id="KAJ7224257.1"/>
    </source>
</evidence>
<comment type="catalytic activity">
    <reaction evidence="1">
        <text>S-ubiquitinyl-[E2 ubiquitin-conjugating enzyme]-L-cysteine + [acceptor protein]-L-lysine = [E2 ubiquitin-conjugating enzyme]-L-cysteine + N(6)-ubiquitinyl-[acceptor protein]-L-lysine.</text>
        <dbReference type="EC" id="2.3.2.27"/>
    </reaction>
</comment>
<dbReference type="PANTHER" id="PTHR22763">
    <property type="entry name" value="RING ZINC FINGER PROTEIN"/>
    <property type="match status" value="1"/>
</dbReference>
<feature type="compositionally biased region" description="Low complexity" evidence="15">
    <location>
        <begin position="488"/>
        <end position="497"/>
    </location>
</feature>
<keyword evidence="8" id="KW-0732">Signal</keyword>
<sequence length="772" mass="85530">MDNQPRDEVDAEATVQRVRNPIPHFLFISFMLFLLTNHNGDEFLARHKYQDALQTLTYQLSNFTAWMNGTIETNFTVPVQDATVPPLLQHFNIGGGLLDTTSSSYYSNTSGNFHGDAKFYNVTPPFLNGSSYEWTPLAEKYMVDANMSLILHHTGAWNWSASDKFVISLIEKQTQFANASEKVSLIHGKLDLIDAYTAENIRLEFEGIHFVANGSMYALVEPPGQHVDLRFLPSIVPEAFRNETARIVEPELGSRIEKLKSLIDAGVVEQDSSADEASKTSCSFSLYMALDPVQVPDRLLAELEEEIQRPAGIWTVSAAPMSISGLLTSKDCGILYEFHNTEGLGLTSLFRKLTTYAGSAAVAYLIMVILLSRQIQCSRTPSGISRLSFWTFLVQSIVDSLSFAGHTVFALIADGKPSLSLVAPAFLACVLFANEAQFAMLIHQFQAPEDAPRAPTPVPAPTPAPETTNPNPDHDDGAVSADAREGADASAAPAATANPPPLAEPADGLPPPAVQATPLQHPSFLAYFIQNIRSDPQMRLWLLLFVFLTIIVHTILSATLSIIFVAIAYSFFWLPQIVRSVRRGRGSGLTTEYLVGTTICRLYVALYFLLCPKNVLDIEPRTWSWYLAAFVYLQMVVVILQDTRLGPTFFLPRRYAAVKVYDYHPVMSLLDDDPESPVQSLGDCSICMDAIYVDPSLRRRTSLDDKTAQKWTSKRKTRGGILNAVQLGVGNATGRKNYSLAPCHHLFHTDCLEKWLVIKTICPQCRRPLPPF</sequence>
<evidence type="ECO:0000256" key="3">
    <source>
        <dbReference type="ARBA" id="ARBA00004906"/>
    </source>
</evidence>
<protein>
    <recommendedName>
        <fullName evidence="4">RING-type E3 ubiquitin transferase</fullName>
        <ecNumber evidence="4">2.3.2.27</ecNumber>
    </recommendedName>
</protein>
<evidence type="ECO:0000256" key="7">
    <source>
        <dbReference type="ARBA" id="ARBA00022723"/>
    </source>
</evidence>
<dbReference type="PANTHER" id="PTHR22763:SF162">
    <property type="entry name" value="TRANSMEMBRANE E3 UBIQUITIN-PROTEIN LIGASE 1"/>
    <property type="match status" value="1"/>
</dbReference>
<evidence type="ECO:0000313" key="19">
    <source>
        <dbReference type="Proteomes" id="UP001219525"/>
    </source>
</evidence>
<dbReference type="EMBL" id="JARJCW010000005">
    <property type="protein sequence ID" value="KAJ7224257.1"/>
    <property type="molecule type" value="Genomic_DNA"/>
</dbReference>
<evidence type="ECO:0000256" key="5">
    <source>
        <dbReference type="ARBA" id="ARBA00022679"/>
    </source>
</evidence>
<evidence type="ECO:0000256" key="16">
    <source>
        <dbReference type="SAM" id="Phobius"/>
    </source>
</evidence>
<comment type="pathway">
    <text evidence="3">Protein modification; protein ubiquitination.</text>
</comment>
<keyword evidence="9 14" id="KW-0863">Zinc-finger</keyword>
<reference evidence="18" key="1">
    <citation type="submission" date="2023-03" db="EMBL/GenBank/DDBJ databases">
        <title>Massive genome expansion in bonnet fungi (Mycena s.s.) driven by repeated elements and novel gene families across ecological guilds.</title>
        <authorList>
            <consortium name="Lawrence Berkeley National Laboratory"/>
            <person name="Harder C.B."/>
            <person name="Miyauchi S."/>
            <person name="Viragh M."/>
            <person name="Kuo A."/>
            <person name="Thoen E."/>
            <person name="Andreopoulos B."/>
            <person name="Lu D."/>
            <person name="Skrede I."/>
            <person name="Drula E."/>
            <person name="Henrissat B."/>
            <person name="Morin E."/>
            <person name="Kohler A."/>
            <person name="Barry K."/>
            <person name="LaButti K."/>
            <person name="Morin E."/>
            <person name="Salamov A."/>
            <person name="Lipzen A."/>
            <person name="Mereny Z."/>
            <person name="Hegedus B."/>
            <person name="Baldrian P."/>
            <person name="Stursova M."/>
            <person name="Weitz H."/>
            <person name="Taylor A."/>
            <person name="Grigoriev I.V."/>
            <person name="Nagy L.G."/>
            <person name="Martin F."/>
            <person name="Kauserud H."/>
        </authorList>
    </citation>
    <scope>NUCLEOTIDE SEQUENCE</scope>
    <source>
        <strain evidence="18">9144</strain>
    </source>
</reference>
<gene>
    <name evidence="18" type="ORF">GGX14DRAFT_424855</name>
</gene>
<evidence type="ECO:0000256" key="6">
    <source>
        <dbReference type="ARBA" id="ARBA00022692"/>
    </source>
</evidence>
<keyword evidence="6 16" id="KW-0812">Transmembrane</keyword>
<keyword evidence="7" id="KW-0479">Metal-binding</keyword>
<keyword evidence="5" id="KW-0808">Transferase</keyword>
<dbReference type="InterPro" id="IPR050731">
    <property type="entry name" value="HRD1_E3_ubiq-ligases"/>
</dbReference>
<proteinExistence type="predicted"/>
<dbReference type="Pfam" id="PF13639">
    <property type="entry name" value="zf-RING_2"/>
    <property type="match status" value="1"/>
</dbReference>
<evidence type="ECO:0000256" key="13">
    <source>
        <dbReference type="ARBA" id="ARBA00023136"/>
    </source>
</evidence>
<dbReference type="GO" id="GO:0061630">
    <property type="term" value="F:ubiquitin protein ligase activity"/>
    <property type="evidence" value="ECO:0007669"/>
    <property type="project" value="UniProtKB-EC"/>
</dbReference>
<feature type="transmembrane region" description="Helical" evidence="16">
    <location>
        <begin position="540"/>
        <end position="573"/>
    </location>
</feature>
<dbReference type="InterPro" id="IPR021319">
    <property type="entry name" value="DUF2921"/>
</dbReference>
<accession>A0AAD7E205</accession>
<evidence type="ECO:0000256" key="8">
    <source>
        <dbReference type="ARBA" id="ARBA00022729"/>
    </source>
</evidence>
<keyword evidence="10" id="KW-0833">Ubl conjugation pathway</keyword>
<feature type="transmembrane region" description="Helical" evidence="16">
    <location>
        <begin position="593"/>
        <end position="611"/>
    </location>
</feature>
<name>A0AAD7E205_9AGAR</name>
<comment type="subcellular location">
    <subcellularLocation>
        <location evidence="2">Endomembrane system</location>
        <topology evidence="2">Multi-pass membrane protein</topology>
    </subcellularLocation>
</comment>
<dbReference type="SUPFAM" id="SSF57850">
    <property type="entry name" value="RING/U-box"/>
    <property type="match status" value="1"/>
</dbReference>
<organism evidence="18 19">
    <name type="scientific">Mycena pura</name>
    <dbReference type="NCBI Taxonomy" id="153505"/>
    <lineage>
        <taxon>Eukaryota</taxon>
        <taxon>Fungi</taxon>
        <taxon>Dikarya</taxon>
        <taxon>Basidiomycota</taxon>
        <taxon>Agaricomycotina</taxon>
        <taxon>Agaricomycetes</taxon>
        <taxon>Agaricomycetidae</taxon>
        <taxon>Agaricales</taxon>
        <taxon>Marasmiineae</taxon>
        <taxon>Mycenaceae</taxon>
        <taxon>Mycena</taxon>
    </lineage>
</organism>
<dbReference type="InterPro" id="IPR013083">
    <property type="entry name" value="Znf_RING/FYVE/PHD"/>
</dbReference>
<dbReference type="GO" id="GO:0012505">
    <property type="term" value="C:endomembrane system"/>
    <property type="evidence" value="ECO:0007669"/>
    <property type="project" value="UniProtKB-SubCell"/>
</dbReference>
<feature type="compositionally biased region" description="Basic and acidic residues" evidence="15">
    <location>
        <begin position="472"/>
        <end position="487"/>
    </location>
</feature>
<evidence type="ECO:0000256" key="12">
    <source>
        <dbReference type="ARBA" id="ARBA00022989"/>
    </source>
</evidence>
<dbReference type="AlphaFoldDB" id="A0AAD7E205"/>
<dbReference type="Proteomes" id="UP001219525">
    <property type="component" value="Unassembled WGS sequence"/>
</dbReference>
<dbReference type="Pfam" id="PF11145">
    <property type="entry name" value="DUF2921"/>
    <property type="match status" value="1"/>
</dbReference>
<dbReference type="Gene3D" id="3.30.40.10">
    <property type="entry name" value="Zinc/RING finger domain, C3HC4 (zinc finger)"/>
    <property type="match status" value="1"/>
</dbReference>
<evidence type="ECO:0000256" key="15">
    <source>
        <dbReference type="SAM" id="MobiDB-lite"/>
    </source>
</evidence>
<dbReference type="GO" id="GO:0044695">
    <property type="term" value="C:Dsc E3 ubiquitin ligase complex"/>
    <property type="evidence" value="ECO:0007669"/>
    <property type="project" value="TreeGrafter"/>
</dbReference>
<feature type="domain" description="RING-type" evidence="17">
    <location>
        <begin position="684"/>
        <end position="766"/>
    </location>
</feature>
<keyword evidence="12 16" id="KW-1133">Transmembrane helix</keyword>
<dbReference type="PROSITE" id="PS50089">
    <property type="entry name" value="ZF_RING_2"/>
    <property type="match status" value="1"/>
</dbReference>
<keyword evidence="13 16" id="KW-0472">Membrane</keyword>
<comment type="caution">
    <text evidence="18">The sequence shown here is derived from an EMBL/GenBank/DDBJ whole genome shotgun (WGS) entry which is preliminary data.</text>
</comment>
<dbReference type="EC" id="2.3.2.27" evidence="4"/>
<dbReference type="SMART" id="SM00184">
    <property type="entry name" value="RING"/>
    <property type="match status" value="1"/>
</dbReference>
<evidence type="ECO:0000259" key="17">
    <source>
        <dbReference type="PROSITE" id="PS50089"/>
    </source>
</evidence>
<evidence type="ECO:0000256" key="10">
    <source>
        <dbReference type="ARBA" id="ARBA00022786"/>
    </source>
</evidence>
<evidence type="ECO:0000256" key="11">
    <source>
        <dbReference type="ARBA" id="ARBA00022833"/>
    </source>
</evidence>
<evidence type="ECO:0000256" key="1">
    <source>
        <dbReference type="ARBA" id="ARBA00000900"/>
    </source>
</evidence>
<feature type="compositionally biased region" description="Pro residues" evidence="15">
    <location>
        <begin position="498"/>
        <end position="513"/>
    </location>
</feature>